<dbReference type="RefSeq" id="WP_390196612.1">
    <property type="nucleotide sequence ID" value="NZ_JBHMEP010000010.1"/>
</dbReference>
<proteinExistence type="predicted"/>
<keyword evidence="1" id="KW-1133">Transmembrane helix</keyword>
<feature type="transmembrane region" description="Helical" evidence="1">
    <location>
        <begin position="41"/>
        <end position="61"/>
    </location>
</feature>
<accession>A0ABV5HSN9</accession>
<keyword evidence="1" id="KW-0812">Transmembrane</keyword>
<sequence length="70" mass="7747">MFEVIFVLVFVATLMVTGVTFVTLIAAAGFAFVVMSLVGMLGLALKLLPWILVVMVGVWFFKNYVYQPRG</sequence>
<feature type="transmembrane region" description="Helical" evidence="1">
    <location>
        <begin position="6"/>
        <end position="34"/>
    </location>
</feature>
<evidence type="ECO:0000256" key="1">
    <source>
        <dbReference type="SAM" id="Phobius"/>
    </source>
</evidence>
<comment type="caution">
    <text evidence="2">The sequence shown here is derived from an EMBL/GenBank/DDBJ whole genome shotgun (WGS) entry which is preliminary data.</text>
</comment>
<evidence type="ECO:0000313" key="2">
    <source>
        <dbReference type="EMBL" id="MFB9137285.1"/>
    </source>
</evidence>
<dbReference type="Proteomes" id="UP001589645">
    <property type="component" value="Unassembled WGS sequence"/>
</dbReference>
<evidence type="ECO:0000313" key="3">
    <source>
        <dbReference type="Proteomes" id="UP001589645"/>
    </source>
</evidence>
<reference evidence="2 3" key="1">
    <citation type="submission" date="2024-09" db="EMBL/GenBank/DDBJ databases">
        <authorList>
            <person name="Sun Q."/>
            <person name="Mori K."/>
        </authorList>
    </citation>
    <scope>NUCLEOTIDE SEQUENCE [LARGE SCALE GENOMIC DNA]</scope>
    <source>
        <strain evidence="2 3">CECT 8064</strain>
    </source>
</reference>
<gene>
    <name evidence="2" type="primary">pspG</name>
    <name evidence="2" type="ORF">ACFFUV_20170</name>
</gene>
<organism evidence="2 3">
    <name type="scientific">Vibrio olivae</name>
    <dbReference type="NCBI Taxonomy" id="1243002"/>
    <lineage>
        <taxon>Bacteria</taxon>
        <taxon>Pseudomonadati</taxon>
        <taxon>Pseudomonadota</taxon>
        <taxon>Gammaproteobacteria</taxon>
        <taxon>Vibrionales</taxon>
        <taxon>Vibrionaceae</taxon>
        <taxon>Vibrio</taxon>
    </lineage>
</organism>
<dbReference type="NCBIfam" id="TIGR02975">
    <property type="entry name" value="phageshock_pspG"/>
    <property type="match status" value="1"/>
</dbReference>
<name>A0ABV5HSN9_9VIBR</name>
<dbReference type="Pfam" id="PF09583">
    <property type="entry name" value="Phageshock_PspG"/>
    <property type="match status" value="1"/>
</dbReference>
<keyword evidence="3" id="KW-1185">Reference proteome</keyword>
<keyword evidence="1" id="KW-0472">Membrane</keyword>
<protein>
    <submittedName>
        <fullName evidence="2">Envelope stress response protein PspG</fullName>
    </submittedName>
</protein>
<dbReference type="EMBL" id="JBHMEP010000010">
    <property type="protein sequence ID" value="MFB9137285.1"/>
    <property type="molecule type" value="Genomic_DNA"/>
</dbReference>
<dbReference type="InterPro" id="IPR014318">
    <property type="entry name" value="Phageshock_PspG"/>
</dbReference>